<keyword evidence="1" id="KW-1133">Transmembrane helix</keyword>
<feature type="transmembrane region" description="Helical" evidence="1">
    <location>
        <begin position="46"/>
        <end position="64"/>
    </location>
</feature>
<gene>
    <name evidence="2" type="ORF">MRS75_00415</name>
</gene>
<feature type="transmembrane region" description="Helical" evidence="1">
    <location>
        <begin position="12"/>
        <end position="34"/>
    </location>
</feature>
<feature type="transmembrane region" description="Helical" evidence="1">
    <location>
        <begin position="117"/>
        <end position="144"/>
    </location>
</feature>
<evidence type="ECO:0000313" key="3">
    <source>
        <dbReference type="Proteomes" id="UP001161580"/>
    </source>
</evidence>
<accession>A0AAE3QCA1</accession>
<protein>
    <submittedName>
        <fullName evidence="2">DUF1345 domain-containing protein</fullName>
    </submittedName>
</protein>
<dbReference type="InterPro" id="IPR009781">
    <property type="entry name" value="DUF1345"/>
</dbReference>
<dbReference type="AlphaFoldDB" id="A0AAE3QCA1"/>
<proteinExistence type="predicted"/>
<name>A0AAE3QCA1_9HYPH</name>
<dbReference type="Proteomes" id="UP001161580">
    <property type="component" value="Unassembled WGS sequence"/>
</dbReference>
<keyword evidence="1" id="KW-0812">Transmembrane</keyword>
<sequence length="221" mass="24226">MSSSRRRNKSVLSFFVKHINLVAAVVVGILVLPLQMLGPPLSHDALLAWICGVLAYLATSWYRMLNADVDQIRQRATELDSSEVVIFGLSVGAALASLGGIGFELHGIESASGGEKLLRASLVMTTILLSWTFLHTLFTIHYAHRYYGEPEGGLGFPGHPRDPIYWDFLYFSFTIGVASQTADIDLTSMPMRRLVLFHSILSFLFNATILALAINVGASIL</sequence>
<dbReference type="EMBL" id="JALDYZ010000001">
    <property type="protein sequence ID" value="MDI7920539.1"/>
    <property type="molecule type" value="Genomic_DNA"/>
</dbReference>
<feature type="transmembrane region" description="Helical" evidence="1">
    <location>
        <begin position="84"/>
        <end position="105"/>
    </location>
</feature>
<organism evidence="2 3">
    <name type="scientific">Ferirhizobium litorale</name>
    <dbReference type="NCBI Taxonomy" id="2927786"/>
    <lineage>
        <taxon>Bacteria</taxon>
        <taxon>Pseudomonadati</taxon>
        <taxon>Pseudomonadota</taxon>
        <taxon>Alphaproteobacteria</taxon>
        <taxon>Hyphomicrobiales</taxon>
        <taxon>Rhizobiaceae</taxon>
        <taxon>Ferirhizobium</taxon>
    </lineage>
</organism>
<dbReference type="Pfam" id="PF07077">
    <property type="entry name" value="DUF1345"/>
    <property type="match status" value="1"/>
</dbReference>
<evidence type="ECO:0000256" key="1">
    <source>
        <dbReference type="SAM" id="Phobius"/>
    </source>
</evidence>
<reference evidence="2" key="1">
    <citation type="submission" date="2022-03" db="EMBL/GenBank/DDBJ databases">
        <title>Fererhizobium litorale gen. nov., sp. nov., isolated from sandy sediments of the Sea of Japan seashore.</title>
        <authorList>
            <person name="Romanenko L."/>
            <person name="Kurilenko V."/>
            <person name="Otstavnykh N."/>
            <person name="Svetashev V."/>
            <person name="Tekutyeva L."/>
            <person name="Isaeva M."/>
            <person name="Mikhailov V."/>
        </authorList>
    </citation>
    <scope>NUCLEOTIDE SEQUENCE</scope>
    <source>
        <strain evidence="2">KMM 9576</strain>
    </source>
</reference>
<comment type="caution">
    <text evidence="2">The sequence shown here is derived from an EMBL/GenBank/DDBJ whole genome shotgun (WGS) entry which is preliminary data.</text>
</comment>
<evidence type="ECO:0000313" key="2">
    <source>
        <dbReference type="EMBL" id="MDI7920539.1"/>
    </source>
</evidence>
<keyword evidence="1" id="KW-0472">Membrane</keyword>
<keyword evidence="3" id="KW-1185">Reference proteome</keyword>
<feature type="transmembrane region" description="Helical" evidence="1">
    <location>
        <begin position="194"/>
        <end position="218"/>
    </location>
</feature>